<evidence type="ECO:0000313" key="1">
    <source>
        <dbReference type="EMBL" id="KAB7850143.1"/>
    </source>
</evidence>
<dbReference type="Gene3D" id="1.10.10.10">
    <property type="entry name" value="Winged helix-like DNA-binding domain superfamily/Winged helix DNA-binding domain"/>
    <property type="match status" value="1"/>
</dbReference>
<dbReference type="EMBL" id="VOKX01000009">
    <property type="protein sequence ID" value="KAB7850143.1"/>
    <property type="molecule type" value="Genomic_DNA"/>
</dbReference>
<proteinExistence type="predicted"/>
<protein>
    <recommendedName>
        <fullName evidence="3">Helix-turn-helix domain-containing protein</fullName>
    </recommendedName>
</protein>
<accession>A0A5N5WCZ3</accession>
<dbReference type="AlphaFoldDB" id="A0A5N5WCZ3"/>
<keyword evidence="2" id="KW-1185">Reference proteome</keyword>
<organism evidence="1 2">
    <name type="scientific">Streptomyces mobaraensis</name>
    <name type="common">Streptoverticillium mobaraense</name>
    <dbReference type="NCBI Taxonomy" id="35621"/>
    <lineage>
        <taxon>Bacteria</taxon>
        <taxon>Bacillati</taxon>
        <taxon>Actinomycetota</taxon>
        <taxon>Actinomycetes</taxon>
        <taxon>Kitasatosporales</taxon>
        <taxon>Streptomycetaceae</taxon>
        <taxon>Streptomyces</taxon>
    </lineage>
</organism>
<name>A0A5N5WCZ3_STRMB</name>
<sequence>MTLPEIAARYDRSLPTIKRWATEPGWPDAIAKRGRSFEYSPDAIDAWVRKHKLRPPADLEARRTYTAQELEAAGIGITASTIRAERARGRWPAPDAGEGLWYGETITDLLAKRRTHRRSTKDTK</sequence>
<evidence type="ECO:0000313" key="2">
    <source>
        <dbReference type="Proteomes" id="UP000327000"/>
    </source>
</evidence>
<gene>
    <name evidence="1" type="ORF">FRZ00_05960</name>
</gene>
<dbReference type="InterPro" id="IPR036388">
    <property type="entry name" value="WH-like_DNA-bd_sf"/>
</dbReference>
<evidence type="ECO:0008006" key="3">
    <source>
        <dbReference type="Google" id="ProtNLM"/>
    </source>
</evidence>
<dbReference type="OrthoDB" id="4215155at2"/>
<dbReference type="Proteomes" id="UP000327000">
    <property type="component" value="Unassembled WGS sequence"/>
</dbReference>
<dbReference type="RefSeq" id="WP_152262682.1">
    <property type="nucleotide sequence ID" value="NZ_VOKX01000009.1"/>
</dbReference>
<reference evidence="1 2" key="1">
    <citation type="journal article" date="2019" name="Microb. Cell Fact.">
        <title>Exploring novel herbicidin analogues by transcriptional regulator overexpression and MS/MS molecular networking.</title>
        <authorList>
            <person name="Shi Y."/>
            <person name="Gu R."/>
            <person name="Li Y."/>
            <person name="Wang X."/>
            <person name="Ren W."/>
            <person name="Li X."/>
            <person name="Wang L."/>
            <person name="Xie Y."/>
            <person name="Hong B."/>
        </authorList>
    </citation>
    <scope>NUCLEOTIDE SEQUENCE [LARGE SCALE GENOMIC DNA]</scope>
    <source>
        <strain evidence="1 2">US-43</strain>
    </source>
</reference>
<comment type="caution">
    <text evidence="1">The sequence shown here is derived from an EMBL/GenBank/DDBJ whole genome shotgun (WGS) entry which is preliminary data.</text>
</comment>